<evidence type="ECO:0000313" key="3">
    <source>
        <dbReference type="EMBL" id="KAJ4440010.1"/>
    </source>
</evidence>
<reference evidence="3 4" key="1">
    <citation type="journal article" date="2022" name="Allergy">
        <title>Genome assembly and annotation of Periplaneta americana reveal a comprehensive cockroach allergen profile.</title>
        <authorList>
            <person name="Wang L."/>
            <person name="Xiong Q."/>
            <person name="Saelim N."/>
            <person name="Wang L."/>
            <person name="Nong W."/>
            <person name="Wan A.T."/>
            <person name="Shi M."/>
            <person name="Liu X."/>
            <person name="Cao Q."/>
            <person name="Hui J.H.L."/>
            <person name="Sookrung N."/>
            <person name="Leung T.F."/>
            <person name="Tungtrongchitr A."/>
            <person name="Tsui S.K.W."/>
        </authorList>
    </citation>
    <scope>NUCLEOTIDE SEQUENCE [LARGE SCALE GENOMIC DNA]</scope>
    <source>
        <strain evidence="3">PWHHKU_190912</strain>
    </source>
</reference>
<dbReference type="InterPro" id="IPR033379">
    <property type="entry name" value="Acid_Pase_AS"/>
</dbReference>
<dbReference type="PANTHER" id="PTHR11567:SF205">
    <property type="entry name" value="GH28721P-RELATED"/>
    <property type="match status" value="1"/>
</dbReference>
<evidence type="ECO:0000313" key="4">
    <source>
        <dbReference type="Proteomes" id="UP001148838"/>
    </source>
</evidence>
<name>A0ABQ8T2U3_PERAM</name>
<feature type="non-terminal residue" evidence="3">
    <location>
        <position position="1"/>
    </location>
</feature>
<protein>
    <recommendedName>
        <fullName evidence="5">Acid phosphatase</fullName>
    </recommendedName>
</protein>
<accession>A0ABQ8T2U3</accession>
<evidence type="ECO:0000256" key="2">
    <source>
        <dbReference type="ARBA" id="ARBA00005375"/>
    </source>
</evidence>
<comment type="similarity">
    <text evidence="2">Belongs to the histidine acid phosphatase family.</text>
</comment>
<dbReference type="PANTHER" id="PTHR11567">
    <property type="entry name" value="ACID PHOSPHATASE-RELATED"/>
    <property type="match status" value="1"/>
</dbReference>
<dbReference type="SUPFAM" id="SSF53254">
    <property type="entry name" value="Phosphoglycerate mutase-like"/>
    <property type="match status" value="2"/>
</dbReference>
<evidence type="ECO:0000256" key="1">
    <source>
        <dbReference type="ARBA" id="ARBA00000032"/>
    </source>
</evidence>
<keyword evidence="4" id="KW-1185">Reference proteome</keyword>
<comment type="caution">
    <text evidence="3">The sequence shown here is derived from an EMBL/GenBank/DDBJ whole genome shotgun (WGS) entry which is preliminary data.</text>
</comment>
<dbReference type="EMBL" id="JAJSOF020000017">
    <property type="protein sequence ID" value="KAJ4440010.1"/>
    <property type="molecule type" value="Genomic_DNA"/>
</dbReference>
<dbReference type="Pfam" id="PF00328">
    <property type="entry name" value="His_Phos_2"/>
    <property type="match status" value="2"/>
</dbReference>
<dbReference type="PROSITE" id="PS00778">
    <property type="entry name" value="HIS_ACID_PHOSPHAT_2"/>
    <property type="match status" value="1"/>
</dbReference>
<comment type="catalytic activity">
    <reaction evidence="1">
        <text>a phosphate monoester + H2O = an alcohol + phosphate</text>
        <dbReference type="Rhea" id="RHEA:15017"/>
        <dbReference type="ChEBI" id="CHEBI:15377"/>
        <dbReference type="ChEBI" id="CHEBI:30879"/>
        <dbReference type="ChEBI" id="CHEBI:43474"/>
        <dbReference type="ChEBI" id="CHEBI:67140"/>
        <dbReference type="EC" id="3.1.3.2"/>
    </reaction>
</comment>
<dbReference type="InterPro" id="IPR050645">
    <property type="entry name" value="Histidine_acid_phosphatase"/>
</dbReference>
<evidence type="ECO:0008006" key="5">
    <source>
        <dbReference type="Google" id="ProtNLM"/>
    </source>
</evidence>
<organism evidence="3 4">
    <name type="scientific">Periplaneta americana</name>
    <name type="common">American cockroach</name>
    <name type="synonym">Blatta americana</name>
    <dbReference type="NCBI Taxonomy" id="6978"/>
    <lineage>
        <taxon>Eukaryota</taxon>
        <taxon>Metazoa</taxon>
        <taxon>Ecdysozoa</taxon>
        <taxon>Arthropoda</taxon>
        <taxon>Hexapoda</taxon>
        <taxon>Insecta</taxon>
        <taxon>Pterygota</taxon>
        <taxon>Neoptera</taxon>
        <taxon>Polyneoptera</taxon>
        <taxon>Dictyoptera</taxon>
        <taxon>Blattodea</taxon>
        <taxon>Blattoidea</taxon>
        <taxon>Blattidae</taxon>
        <taxon>Blattinae</taxon>
        <taxon>Periplaneta</taxon>
    </lineage>
</organism>
<dbReference type="InterPro" id="IPR029033">
    <property type="entry name" value="His_PPase_superfam"/>
</dbReference>
<dbReference type="Proteomes" id="UP001148838">
    <property type="component" value="Unassembled WGS sequence"/>
</dbReference>
<dbReference type="Gene3D" id="3.40.50.1240">
    <property type="entry name" value="Phosphoglycerate mutase-like"/>
    <property type="match status" value="2"/>
</dbReference>
<gene>
    <name evidence="3" type="ORF">ANN_08141</name>
</gene>
<proteinExistence type="inferred from homology"/>
<dbReference type="InterPro" id="IPR000560">
    <property type="entry name" value="His_Pase_clade-2"/>
</dbReference>
<sequence>VFRHGERTPSDTYPEDPYFNFTFEPVGWGQLTNVGKLSQYQQGQYLRTRYGEFLGNIYTQEDYNLTLPEWTHGIYPDRLIPLTVFSFVLNAYNDELQKLKGGLLLKKILSDTKAKTDRTLSPADRKMYMYAGHDSTVTNLLSALKVWDHGS</sequence>